<sequence length="123" mass="14189">MIPPQTLTIINTRNLHDCLDNAKFEAMSIGEQNIILELQIYVLRIDILILASNNQYDWRAVTLTLGKVLRKFISLSKQIELMLNSNALSDKNWLYEALEQTKKLTALIRETSVQFCDITVSQY</sequence>
<gene>
    <name evidence="1" type="ORF">FCV52_20715</name>
</gene>
<comment type="caution">
    <text evidence="1">The sequence shown here is derived from an EMBL/GenBank/DDBJ whole genome shotgun (WGS) entry which is preliminary data.</text>
</comment>
<dbReference type="Proteomes" id="UP000305234">
    <property type="component" value="Unassembled WGS sequence"/>
</dbReference>
<dbReference type="RefSeq" id="WP_043045432.1">
    <property type="nucleotide sequence ID" value="NZ_SYUW01000081.1"/>
</dbReference>
<proteinExistence type="predicted"/>
<dbReference type="AlphaFoldDB" id="A0A4U1YMC7"/>
<organism evidence="1 2">
    <name type="scientific">Vibrio kanaloae</name>
    <dbReference type="NCBI Taxonomy" id="170673"/>
    <lineage>
        <taxon>Bacteria</taxon>
        <taxon>Pseudomonadati</taxon>
        <taxon>Pseudomonadota</taxon>
        <taxon>Gammaproteobacteria</taxon>
        <taxon>Vibrionales</taxon>
        <taxon>Vibrionaceae</taxon>
        <taxon>Vibrio</taxon>
    </lineage>
</organism>
<protein>
    <submittedName>
        <fullName evidence="1">Uncharacterized protein</fullName>
    </submittedName>
</protein>
<accession>A0A4U1YMC7</accession>
<evidence type="ECO:0000313" key="2">
    <source>
        <dbReference type="Proteomes" id="UP000305234"/>
    </source>
</evidence>
<evidence type="ECO:0000313" key="1">
    <source>
        <dbReference type="EMBL" id="TKF21832.1"/>
    </source>
</evidence>
<name>A0A4U1YMC7_9VIBR</name>
<dbReference type="EMBL" id="SYUW01000081">
    <property type="protein sequence ID" value="TKF21832.1"/>
    <property type="molecule type" value="Genomic_DNA"/>
</dbReference>
<reference evidence="1 2" key="1">
    <citation type="submission" date="2019-04" db="EMBL/GenBank/DDBJ databases">
        <title>A reverse ecology approach based on a biological definition of microbial populations.</title>
        <authorList>
            <person name="Arevalo P."/>
            <person name="Vaninsberghe D."/>
            <person name="Elsherbini J."/>
            <person name="Gore J."/>
            <person name="Polz M."/>
        </authorList>
    </citation>
    <scope>NUCLEOTIDE SEQUENCE [LARGE SCALE GENOMIC DNA]</scope>
    <source>
        <strain evidence="1 2">10N.261.46.E4</strain>
    </source>
</reference>